<name>A0ACC0AXB0_CATRO</name>
<organism evidence="1 2">
    <name type="scientific">Catharanthus roseus</name>
    <name type="common">Madagascar periwinkle</name>
    <name type="synonym">Vinca rosea</name>
    <dbReference type="NCBI Taxonomy" id="4058"/>
    <lineage>
        <taxon>Eukaryota</taxon>
        <taxon>Viridiplantae</taxon>
        <taxon>Streptophyta</taxon>
        <taxon>Embryophyta</taxon>
        <taxon>Tracheophyta</taxon>
        <taxon>Spermatophyta</taxon>
        <taxon>Magnoliopsida</taxon>
        <taxon>eudicotyledons</taxon>
        <taxon>Gunneridae</taxon>
        <taxon>Pentapetalae</taxon>
        <taxon>asterids</taxon>
        <taxon>lamiids</taxon>
        <taxon>Gentianales</taxon>
        <taxon>Apocynaceae</taxon>
        <taxon>Rauvolfioideae</taxon>
        <taxon>Vinceae</taxon>
        <taxon>Catharanthinae</taxon>
        <taxon>Catharanthus</taxon>
    </lineage>
</organism>
<reference evidence="2" key="1">
    <citation type="journal article" date="2023" name="Nat. Plants">
        <title>Single-cell RNA sequencing provides a high-resolution roadmap for understanding the multicellular compartmentation of specialized metabolism.</title>
        <authorList>
            <person name="Sun S."/>
            <person name="Shen X."/>
            <person name="Li Y."/>
            <person name="Li Y."/>
            <person name="Wang S."/>
            <person name="Li R."/>
            <person name="Zhang H."/>
            <person name="Shen G."/>
            <person name="Guo B."/>
            <person name="Wei J."/>
            <person name="Xu J."/>
            <person name="St-Pierre B."/>
            <person name="Chen S."/>
            <person name="Sun C."/>
        </authorList>
    </citation>
    <scope>NUCLEOTIDE SEQUENCE [LARGE SCALE GENOMIC DNA]</scope>
</reference>
<keyword evidence="2" id="KW-1185">Reference proteome</keyword>
<accession>A0ACC0AXB0</accession>
<comment type="caution">
    <text evidence="1">The sequence shown here is derived from an EMBL/GenBank/DDBJ whole genome shotgun (WGS) entry which is preliminary data.</text>
</comment>
<proteinExistence type="predicted"/>
<evidence type="ECO:0000313" key="2">
    <source>
        <dbReference type="Proteomes" id="UP001060085"/>
    </source>
</evidence>
<dbReference type="EMBL" id="CM044705">
    <property type="protein sequence ID" value="KAI5664096.1"/>
    <property type="molecule type" value="Genomic_DNA"/>
</dbReference>
<sequence>MNQDGQGHEMLQGPTTRARRIKGKDDQIAHGLMIAIEETMKKVLKFKNKGLEDDENPPKLLMVQYLNLEQPMKQIGKERIEEEARTEPTTEQGLLRKRLIRFDNVTDGHLPTPSHHEGISDPTMMNLNETSQTMQQFIDSLSSQFQGIVRDVKS</sequence>
<evidence type="ECO:0000313" key="1">
    <source>
        <dbReference type="EMBL" id="KAI5664096.1"/>
    </source>
</evidence>
<protein>
    <submittedName>
        <fullName evidence="1">Uncharacterized protein</fullName>
    </submittedName>
</protein>
<gene>
    <name evidence="1" type="ORF">M9H77_23419</name>
</gene>
<dbReference type="Proteomes" id="UP001060085">
    <property type="component" value="Linkage Group LG05"/>
</dbReference>